<feature type="transmembrane region" description="Helical" evidence="6">
    <location>
        <begin position="142"/>
        <end position="160"/>
    </location>
</feature>
<dbReference type="GO" id="GO:0022857">
    <property type="term" value="F:transmembrane transporter activity"/>
    <property type="evidence" value="ECO:0007669"/>
    <property type="project" value="InterPro"/>
</dbReference>
<dbReference type="Pfam" id="PF07690">
    <property type="entry name" value="MFS_1"/>
    <property type="match status" value="1"/>
</dbReference>
<comment type="caution">
    <text evidence="8">The sequence shown here is derived from an EMBL/GenBank/DDBJ whole genome shotgun (WGS) entry which is preliminary data.</text>
</comment>
<dbReference type="EMBL" id="MFVH01000004">
    <property type="protein sequence ID" value="OGI92666.1"/>
    <property type="molecule type" value="Genomic_DNA"/>
</dbReference>
<dbReference type="Proteomes" id="UP000179381">
    <property type="component" value="Unassembled WGS sequence"/>
</dbReference>
<dbReference type="Gene3D" id="1.20.1250.20">
    <property type="entry name" value="MFS general substrate transporter like domains"/>
    <property type="match status" value="1"/>
</dbReference>
<evidence type="ECO:0000256" key="2">
    <source>
        <dbReference type="ARBA" id="ARBA00022448"/>
    </source>
</evidence>
<dbReference type="PROSITE" id="PS50850">
    <property type="entry name" value="MFS"/>
    <property type="match status" value="1"/>
</dbReference>
<feature type="transmembrane region" description="Helical" evidence="6">
    <location>
        <begin position="299"/>
        <end position="319"/>
    </location>
</feature>
<proteinExistence type="predicted"/>
<accession>A0A1F6XEX9</accession>
<comment type="subcellular location">
    <subcellularLocation>
        <location evidence="1">Membrane</location>
        <topology evidence="1">Multi-pass membrane protein</topology>
    </subcellularLocation>
</comment>
<feature type="transmembrane region" description="Helical" evidence="6">
    <location>
        <begin position="82"/>
        <end position="102"/>
    </location>
</feature>
<feature type="transmembrane region" description="Helical" evidence="6">
    <location>
        <begin position="108"/>
        <end position="130"/>
    </location>
</feature>
<protein>
    <recommendedName>
        <fullName evidence="7">Major facilitator superfamily (MFS) profile domain-containing protein</fullName>
    </recommendedName>
</protein>
<keyword evidence="4 6" id="KW-1133">Transmembrane helix</keyword>
<dbReference type="PANTHER" id="PTHR23504:SF15">
    <property type="entry name" value="MAJOR FACILITATOR SUPERFAMILY (MFS) PROFILE DOMAIN-CONTAINING PROTEIN"/>
    <property type="match status" value="1"/>
</dbReference>
<dbReference type="InterPro" id="IPR036259">
    <property type="entry name" value="MFS_trans_sf"/>
</dbReference>
<feature type="transmembrane region" description="Helical" evidence="6">
    <location>
        <begin position="370"/>
        <end position="401"/>
    </location>
</feature>
<dbReference type="GO" id="GO:0016020">
    <property type="term" value="C:membrane"/>
    <property type="evidence" value="ECO:0007669"/>
    <property type="project" value="UniProtKB-SubCell"/>
</dbReference>
<dbReference type="PANTHER" id="PTHR23504">
    <property type="entry name" value="MAJOR FACILITATOR SUPERFAMILY DOMAIN-CONTAINING PROTEIN 10"/>
    <property type="match status" value="1"/>
</dbReference>
<keyword evidence="5 6" id="KW-0472">Membrane</keyword>
<reference evidence="8 9" key="1">
    <citation type="journal article" date="2016" name="Nat. Commun.">
        <title>Thousands of microbial genomes shed light on interconnected biogeochemical processes in an aquifer system.</title>
        <authorList>
            <person name="Anantharaman K."/>
            <person name="Brown C.T."/>
            <person name="Hug L.A."/>
            <person name="Sharon I."/>
            <person name="Castelle C.J."/>
            <person name="Probst A.J."/>
            <person name="Thomas B.C."/>
            <person name="Singh A."/>
            <person name="Wilkins M.J."/>
            <person name="Karaoz U."/>
            <person name="Brodie E.L."/>
            <person name="Williams K.H."/>
            <person name="Hubbard S.S."/>
            <person name="Banfield J.F."/>
        </authorList>
    </citation>
    <scope>NUCLEOTIDE SEQUENCE [LARGE SCALE GENOMIC DNA]</scope>
</reference>
<evidence type="ECO:0000256" key="6">
    <source>
        <dbReference type="SAM" id="Phobius"/>
    </source>
</evidence>
<feature type="transmembrane region" description="Helical" evidence="6">
    <location>
        <begin position="231"/>
        <end position="252"/>
    </location>
</feature>
<keyword evidence="3 6" id="KW-0812">Transmembrane</keyword>
<organism evidence="8 9">
    <name type="scientific">Candidatus Nomurabacteria bacterium RIFCSPLOWO2_01_FULL_46_18</name>
    <dbReference type="NCBI Taxonomy" id="1801783"/>
    <lineage>
        <taxon>Bacteria</taxon>
        <taxon>Candidatus Nomuraibacteriota</taxon>
    </lineage>
</organism>
<name>A0A1F6XEX9_9BACT</name>
<dbReference type="InterPro" id="IPR011701">
    <property type="entry name" value="MFS"/>
</dbReference>
<dbReference type="PROSITE" id="PS00216">
    <property type="entry name" value="SUGAR_TRANSPORT_1"/>
    <property type="match status" value="1"/>
</dbReference>
<keyword evidence="2" id="KW-0813">Transport</keyword>
<feature type="transmembrane region" description="Helical" evidence="6">
    <location>
        <begin position="172"/>
        <end position="197"/>
    </location>
</feature>
<evidence type="ECO:0000259" key="7">
    <source>
        <dbReference type="PROSITE" id="PS50850"/>
    </source>
</evidence>
<evidence type="ECO:0000313" key="9">
    <source>
        <dbReference type="Proteomes" id="UP000179381"/>
    </source>
</evidence>
<dbReference type="SUPFAM" id="SSF103473">
    <property type="entry name" value="MFS general substrate transporter"/>
    <property type="match status" value="1"/>
</dbReference>
<feature type="transmembrane region" description="Helical" evidence="6">
    <location>
        <begin position="47"/>
        <end position="70"/>
    </location>
</feature>
<feature type="domain" description="Major facilitator superfamily (MFS) profile" evidence="7">
    <location>
        <begin position="4"/>
        <end position="406"/>
    </location>
</feature>
<dbReference type="AlphaFoldDB" id="A0A1F6XEX9"/>
<evidence type="ECO:0000256" key="1">
    <source>
        <dbReference type="ARBA" id="ARBA00004141"/>
    </source>
</evidence>
<feature type="transmembrane region" description="Helical" evidence="6">
    <location>
        <begin position="267"/>
        <end position="287"/>
    </location>
</feature>
<evidence type="ECO:0000313" key="8">
    <source>
        <dbReference type="EMBL" id="OGI92666.1"/>
    </source>
</evidence>
<evidence type="ECO:0000256" key="3">
    <source>
        <dbReference type="ARBA" id="ARBA00022692"/>
    </source>
</evidence>
<evidence type="ECO:0000256" key="4">
    <source>
        <dbReference type="ARBA" id="ARBA00022989"/>
    </source>
</evidence>
<feature type="transmembrane region" description="Helical" evidence="6">
    <location>
        <begin position="7"/>
        <end position="27"/>
    </location>
</feature>
<sequence>MKRHLWFLYFTVFLDMLGIGILIPIIPQLLGEPSSPYYLLDPSKGDLGLILLGLLVATYPLAAFFASPILGALSDKYGRKPVLFISILGTSASYFVFAFAIWTGNLPLLFISRLIDGATGGNISVAQAAIADSTAPEERTKAFGMMGATFALGFILGPFLGGVLSSPSILPFFSASTPFIFSGVLALANAFSIRFFFRESISEKHPDRKIKMLASFENIAKARKYENIRGLFLVSFLFNFGFSFFTSFFNVYLTNKFGFSSVQIGNFFAYVGIWIIITQLVVVRYLANKFREADLLGPAYIMTGIGLMLYLVPQVWWALLFVVPIASIPNGIQQANFSSLLTKRTEERVRGEVLGIGSSISSLGQSLPPIFAGLIAAAIASFVPVILASLIIFTNGFIFIYKVKKAHV</sequence>
<dbReference type="InterPro" id="IPR020846">
    <property type="entry name" value="MFS_dom"/>
</dbReference>
<dbReference type="InterPro" id="IPR005829">
    <property type="entry name" value="Sugar_transporter_CS"/>
</dbReference>
<gene>
    <name evidence="8" type="ORF">A2933_02560</name>
</gene>
<evidence type="ECO:0000256" key="5">
    <source>
        <dbReference type="ARBA" id="ARBA00023136"/>
    </source>
</evidence>